<comment type="caution">
    <text evidence="2">The sequence shown here is derived from an EMBL/GenBank/DDBJ whole genome shotgun (WGS) entry which is preliminary data.</text>
</comment>
<dbReference type="VEuPathDB" id="FungiDB:MUCCIDRAFT_114056"/>
<dbReference type="Proteomes" id="UP000077051">
    <property type="component" value="Unassembled WGS sequence"/>
</dbReference>
<name>A0A168IZX6_MUCCL</name>
<gene>
    <name evidence="2" type="ORF">MUCCIDRAFT_114056</name>
</gene>
<keyword evidence="3" id="KW-1185">Reference proteome</keyword>
<protein>
    <submittedName>
        <fullName evidence="2">Uncharacterized protein</fullName>
    </submittedName>
</protein>
<dbReference type="EMBL" id="AMYB01000007">
    <property type="protein sequence ID" value="OAD00572.1"/>
    <property type="molecule type" value="Genomic_DNA"/>
</dbReference>
<evidence type="ECO:0000256" key="1">
    <source>
        <dbReference type="SAM" id="MobiDB-lite"/>
    </source>
</evidence>
<evidence type="ECO:0000313" key="2">
    <source>
        <dbReference type="EMBL" id="OAD00572.1"/>
    </source>
</evidence>
<accession>A0A168IZX6</accession>
<dbReference type="AlphaFoldDB" id="A0A168IZX6"/>
<sequence>MTLILGTFGASCKPFCLYTYNSYHYFCLDEINAVYCHNNLTKKASAIHRIYKTAPNDFIKHKHTGHIFVMTRTMPHIARLFNCYALAELCKLSMDEILARVAEPLLNLIQCDQWQHALSYHVLVERGSSSNSDDLDAFESLYGNEWLFTTTSDTSSTLSPPPGIIKKERRTCYYVPTTEHTSPLYRWLSSNVNDLSAQRAKRQQQAIIETRQRQLAFSTTTPTKSSKKKIAGQLNSTSPLKKRAALYMQPSSSTTITTTAKRQKTSSSSSQPLPMITLQQQHNDIPRIDHGNDNLHLLATQAMQLRGLPPSSSPEPTLFKNQRLPSLQTMLSELNHPHHHRQRVVPFSERRNMDSCA</sequence>
<proteinExistence type="predicted"/>
<reference evidence="2 3" key="1">
    <citation type="submission" date="2015-06" db="EMBL/GenBank/DDBJ databases">
        <title>Expansion of signal transduction pathways in fungi by whole-genome duplication.</title>
        <authorList>
            <consortium name="DOE Joint Genome Institute"/>
            <person name="Corrochano L.M."/>
            <person name="Kuo A."/>
            <person name="Marcet-Houben M."/>
            <person name="Polaino S."/>
            <person name="Salamov A."/>
            <person name="Villalobos J.M."/>
            <person name="Alvarez M.I."/>
            <person name="Avalos J."/>
            <person name="Benito E.P."/>
            <person name="Benoit I."/>
            <person name="Burger G."/>
            <person name="Camino L.P."/>
            <person name="Canovas D."/>
            <person name="Cerda-Olmedo E."/>
            <person name="Cheng J.-F."/>
            <person name="Dominguez A."/>
            <person name="Elias M."/>
            <person name="Eslava A.P."/>
            <person name="Glaser F."/>
            <person name="Grimwood J."/>
            <person name="Gutierrez G."/>
            <person name="Heitman J."/>
            <person name="Henrissat B."/>
            <person name="Iturriaga E.A."/>
            <person name="Lang B.F."/>
            <person name="Lavin J.L."/>
            <person name="Lee S."/>
            <person name="Li W."/>
            <person name="Lindquist E."/>
            <person name="Lopez-Garcia S."/>
            <person name="Luque E.M."/>
            <person name="Marcos A.T."/>
            <person name="Martin J."/>
            <person name="Mccluskey K."/>
            <person name="Medina H.R."/>
            <person name="Miralles-Duran A."/>
            <person name="Miyazaki A."/>
            <person name="Munoz-Torres E."/>
            <person name="Oguiza J.A."/>
            <person name="Ohm R."/>
            <person name="Olmedo M."/>
            <person name="Orejas M."/>
            <person name="Ortiz-Castellanos L."/>
            <person name="Pisabarro A.G."/>
            <person name="Rodriguez-Romero J."/>
            <person name="Ruiz-Herrera J."/>
            <person name="Ruiz-Vazquez R."/>
            <person name="Sanz C."/>
            <person name="Schackwitz W."/>
            <person name="Schmutz J."/>
            <person name="Shahriari M."/>
            <person name="Shelest E."/>
            <person name="Silva-Franco F."/>
            <person name="Soanes D."/>
            <person name="Syed K."/>
            <person name="Tagua V.G."/>
            <person name="Talbot N.J."/>
            <person name="Thon M."/>
            <person name="De Vries R.P."/>
            <person name="Wiebenga A."/>
            <person name="Yadav J.S."/>
            <person name="Braun E.L."/>
            <person name="Baker S."/>
            <person name="Garre V."/>
            <person name="Horwitz B."/>
            <person name="Torres-Martinez S."/>
            <person name="Idnurm A."/>
            <person name="Herrera-Estrella A."/>
            <person name="Gabaldon T."/>
            <person name="Grigoriev I.V."/>
        </authorList>
    </citation>
    <scope>NUCLEOTIDE SEQUENCE [LARGE SCALE GENOMIC DNA]</scope>
    <source>
        <strain evidence="2 3">CBS 277.49</strain>
    </source>
</reference>
<evidence type="ECO:0000313" key="3">
    <source>
        <dbReference type="Proteomes" id="UP000077051"/>
    </source>
</evidence>
<feature type="region of interest" description="Disordered" evidence="1">
    <location>
        <begin position="251"/>
        <end position="271"/>
    </location>
</feature>
<dbReference type="OrthoDB" id="2218707at2759"/>
<organism evidence="2 3">
    <name type="scientific">Mucor lusitanicus CBS 277.49</name>
    <dbReference type="NCBI Taxonomy" id="747725"/>
    <lineage>
        <taxon>Eukaryota</taxon>
        <taxon>Fungi</taxon>
        <taxon>Fungi incertae sedis</taxon>
        <taxon>Mucoromycota</taxon>
        <taxon>Mucoromycotina</taxon>
        <taxon>Mucoromycetes</taxon>
        <taxon>Mucorales</taxon>
        <taxon>Mucorineae</taxon>
        <taxon>Mucoraceae</taxon>
        <taxon>Mucor</taxon>
    </lineage>
</organism>